<proteinExistence type="predicted"/>
<reference evidence="3 4" key="1">
    <citation type="journal article" date="2017" name="Int. J. Syst. Evol. Microbiol.">
        <title>Bacillus mangrovi sp. nov., isolated from a sediment sample from a mangrove forest.</title>
        <authorList>
            <person name="Gupta V."/>
            <person name="Singh P.K."/>
            <person name="Korpole S."/>
            <person name="Tanuku N.R.S."/>
            <person name="Pinnaka A.K."/>
        </authorList>
    </citation>
    <scope>NUCLEOTIDE SEQUENCE [LARGE SCALE GENOMIC DNA]</scope>
    <source>
        <strain evidence="3 4">KCTC 33872</strain>
    </source>
</reference>
<sequence>MILPLQSISAGLSADVPSVHESGGQTGFYGLLESLNASENGSKINPILKHQSKSQPINADNLLALFENLQVKLSGLHEQENADPELLAELEQVEAGLFSLLINQPGSAAGKALVSSSFIPPRQLETVKLANSSGQTFMENIELLEKPEHNLKSLNILEKELAKLSNKTSQGDHLLAETNSISPDADDQSAIRLGEIINTINYLVFRLSGLLSDPLIPANLDSNPANLLDPSVHLSSEKDLEISYGTEQGVDFIKGLNQRLPIMMTSPSPGQGISTHNQTAEQIIENLPESSHQILAGKTQLTSNLTELLGLDSIENLKPDVWLGELESKDASIGSKQMAQLLIKTSNEESLRNTAKSFLQNSLDIAASTGKNVNLAANLQHEASLRSSLSAPAKKGLDASASLISQLEAQAANVLPRSFIRNMVQTQAGSPANLPSDLGFTGPVLKDLPLVNTMENNSEKIAGNTISSTKEELLGLQLQSPLSKPEHLSLFLKMNPEGNGVRQEYLMEQLQKLMASSRFTAVNGSEKLFLKLYPEHLGELRIEIMQSDGKWTAKFTAVNAHIKEAIESNLHQLKQGLNQQSLHIDKIEVFQSHSHPGRELPQEQSGRQREQHQQSRRDEAGRTDFEDSLSEEIANLTE</sequence>
<dbReference type="Proteomes" id="UP000434639">
    <property type="component" value="Unassembled WGS sequence"/>
</dbReference>
<dbReference type="AlphaFoldDB" id="A0A7X2S4P5"/>
<dbReference type="RefSeq" id="WP_155111279.1">
    <property type="nucleotide sequence ID" value="NZ_WMIB01000002.1"/>
</dbReference>
<dbReference type="EMBL" id="WMIB01000002">
    <property type="protein sequence ID" value="MTH52746.1"/>
    <property type="molecule type" value="Genomic_DNA"/>
</dbReference>
<comment type="caution">
    <text evidence="3">The sequence shown here is derived from an EMBL/GenBank/DDBJ whole genome shotgun (WGS) entry which is preliminary data.</text>
</comment>
<protein>
    <recommendedName>
        <fullName evidence="2">Flagellar hook-length control protein-like C-terminal domain-containing protein</fullName>
    </recommendedName>
</protein>
<gene>
    <name evidence="3" type="ORF">GKZ89_04935</name>
</gene>
<organism evidence="3 4">
    <name type="scientific">Metabacillus mangrovi</name>
    <dbReference type="NCBI Taxonomy" id="1491830"/>
    <lineage>
        <taxon>Bacteria</taxon>
        <taxon>Bacillati</taxon>
        <taxon>Bacillota</taxon>
        <taxon>Bacilli</taxon>
        <taxon>Bacillales</taxon>
        <taxon>Bacillaceae</taxon>
        <taxon>Metabacillus</taxon>
    </lineage>
</organism>
<keyword evidence="4" id="KW-1185">Reference proteome</keyword>
<dbReference type="Gene3D" id="3.30.750.140">
    <property type="match status" value="1"/>
</dbReference>
<dbReference type="InterPro" id="IPR038610">
    <property type="entry name" value="FliK-like_C_sf"/>
</dbReference>
<dbReference type="Pfam" id="PF02120">
    <property type="entry name" value="Flg_hook"/>
    <property type="match status" value="1"/>
</dbReference>
<feature type="domain" description="Flagellar hook-length control protein-like C-terminal" evidence="2">
    <location>
        <begin position="521"/>
        <end position="594"/>
    </location>
</feature>
<feature type="compositionally biased region" description="Basic and acidic residues" evidence="1">
    <location>
        <begin position="596"/>
        <end position="625"/>
    </location>
</feature>
<evidence type="ECO:0000313" key="3">
    <source>
        <dbReference type="EMBL" id="MTH52746.1"/>
    </source>
</evidence>
<dbReference type="OrthoDB" id="2112988at2"/>
<accession>A0A7X2S4P5</accession>
<dbReference type="InterPro" id="IPR021136">
    <property type="entry name" value="Flagellar_hook_control-like_C"/>
</dbReference>
<evidence type="ECO:0000259" key="2">
    <source>
        <dbReference type="Pfam" id="PF02120"/>
    </source>
</evidence>
<evidence type="ECO:0000313" key="4">
    <source>
        <dbReference type="Proteomes" id="UP000434639"/>
    </source>
</evidence>
<feature type="region of interest" description="Disordered" evidence="1">
    <location>
        <begin position="593"/>
        <end position="638"/>
    </location>
</feature>
<dbReference type="CDD" id="cd17470">
    <property type="entry name" value="T3SS_Flik_C"/>
    <property type="match status" value="1"/>
</dbReference>
<name>A0A7X2S4P5_9BACI</name>
<evidence type="ECO:0000256" key="1">
    <source>
        <dbReference type="SAM" id="MobiDB-lite"/>
    </source>
</evidence>